<keyword evidence="11" id="KW-1185">Reference proteome</keyword>
<evidence type="ECO:0000256" key="5">
    <source>
        <dbReference type="ARBA" id="ARBA00022917"/>
    </source>
</evidence>
<dbReference type="InterPro" id="IPR001412">
    <property type="entry name" value="aa-tRNA-synth_I_CS"/>
</dbReference>
<dbReference type="PANTHER" id="PTHR43766:SF1">
    <property type="entry name" value="TRYPTOPHAN--TRNA LIGASE, MITOCHONDRIAL"/>
    <property type="match status" value="1"/>
</dbReference>
<feature type="binding site" evidence="8">
    <location>
        <begin position="193"/>
        <end position="197"/>
    </location>
    <ligand>
        <name>ATP</name>
        <dbReference type="ChEBI" id="CHEBI:30616"/>
    </ligand>
</feature>
<dbReference type="AlphaFoldDB" id="A0A8A4U2Y0"/>
<evidence type="ECO:0000256" key="4">
    <source>
        <dbReference type="ARBA" id="ARBA00022840"/>
    </source>
</evidence>
<dbReference type="PRINTS" id="PR01039">
    <property type="entry name" value="TRNASYNTHTRP"/>
</dbReference>
<evidence type="ECO:0000313" key="11">
    <source>
        <dbReference type="Proteomes" id="UP000663929"/>
    </source>
</evidence>
<dbReference type="InterPro" id="IPR050203">
    <property type="entry name" value="Trp-tRNA_synthetase"/>
</dbReference>
<dbReference type="Gene3D" id="3.40.50.620">
    <property type="entry name" value="HUPs"/>
    <property type="match status" value="1"/>
</dbReference>
<sequence>MKKRVLSGIQPSGKLHLGNYLGAIKQHLDSQAQADWDRYFFIANYHSLTTLPDAAELRERTLDVARTYLALGLDPEKSLLFMQTDVPEVCELAWILTCFAPMGLLQRCTSYKDKVARGLSANHGLFAYPVLQAADILIYDSHLVPVGSDQKQHVEVCRDLAIKVNQTYGELLVVPDPVIKEDVAVIPGTDGQKMSKSYHNTIELFATKKQLKKQIMSIVTDSKGLEEPKDPDTCNVFRLYHFFANADEIAEMAQKYRAGGFGYGHAKLALFEKVDAFLEPYRDRYNHLLEHPDEVMDVLRQGAKEARKTAIETTRRVREAVGFINH</sequence>
<feature type="binding site" evidence="8">
    <location>
        <begin position="18"/>
        <end position="19"/>
    </location>
    <ligand>
        <name>ATP</name>
        <dbReference type="ChEBI" id="CHEBI:30616"/>
    </ligand>
</feature>
<feature type="binding site" evidence="8">
    <location>
        <begin position="147"/>
        <end position="149"/>
    </location>
    <ligand>
        <name>ATP</name>
        <dbReference type="ChEBI" id="CHEBI:30616"/>
    </ligand>
</feature>
<dbReference type="NCBIfam" id="TIGR00233">
    <property type="entry name" value="trpS"/>
    <property type="match status" value="1"/>
</dbReference>
<accession>A0A8A4U2Y0</accession>
<feature type="short sequence motif" description="'HIGH' region" evidence="8">
    <location>
        <begin position="11"/>
        <end position="19"/>
    </location>
</feature>
<dbReference type="CDD" id="cd00806">
    <property type="entry name" value="TrpRS_core"/>
    <property type="match status" value="1"/>
</dbReference>
<reference evidence="10" key="1">
    <citation type="submission" date="2021-03" db="EMBL/GenBank/DDBJ databases">
        <title>Acanthopleuribacteraceae sp. M133.</title>
        <authorList>
            <person name="Wang G."/>
        </authorList>
    </citation>
    <scope>NUCLEOTIDE SEQUENCE</scope>
    <source>
        <strain evidence="10">M133</strain>
    </source>
</reference>
<keyword evidence="4 8" id="KW-0067">ATP-binding</keyword>
<feature type="binding site" evidence="8">
    <location>
        <position position="135"/>
    </location>
    <ligand>
        <name>L-tryptophan</name>
        <dbReference type="ChEBI" id="CHEBI:57912"/>
    </ligand>
</feature>
<dbReference type="Proteomes" id="UP000663929">
    <property type="component" value="Chromosome"/>
</dbReference>
<evidence type="ECO:0000313" key="10">
    <source>
        <dbReference type="EMBL" id="QTD53095.1"/>
    </source>
</evidence>
<dbReference type="PANTHER" id="PTHR43766">
    <property type="entry name" value="TRYPTOPHAN--TRNA LIGASE, MITOCHONDRIAL"/>
    <property type="match status" value="1"/>
</dbReference>
<evidence type="ECO:0000256" key="8">
    <source>
        <dbReference type="HAMAP-Rule" id="MF_00140"/>
    </source>
</evidence>
<evidence type="ECO:0000256" key="7">
    <source>
        <dbReference type="ARBA" id="ARBA00049929"/>
    </source>
</evidence>
<dbReference type="FunFam" id="1.10.240.10:FF:000005">
    <property type="entry name" value="Tryptophan--tRNA ligase"/>
    <property type="match status" value="1"/>
</dbReference>
<feature type="binding site" evidence="8">
    <location>
        <begin position="10"/>
        <end position="12"/>
    </location>
    <ligand>
        <name>ATP</name>
        <dbReference type="ChEBI" id="CHEBI:30616"/>
    </ligand>
</feature>
<feature type="binding site" evidence="8">
    <location>
        <position position="186"/>
    </location>
    <ligand>
        <name>ATP</name>
        <dbReference type="ChEBI" id="CHEBI:30616"/>
    </ligand>
</feature>
<dbReference type="SUPFAM" id="SSF52374">
    <property type="entry name" value="Nucleotidylyl transferase"/>
    <property type="match status" value="1"/>
</dbReference>
<comment type="subcellular location">
    <subcellularLocation>
        <location evidence="8">Cytoplasm</location>
    </subcellularLocation>
</comment>
<dbReference type="InterPro" id="IPR024109">
    <property type="entry name" value="Trp-tRNA-ligase_bac-type"/>
</dbReference>
<keyword evidence="5 8" id="KW-0648">Protein biosynthesis</keyword>
<comment type="subunit">
    <text evidence="8">Homodimer.</text>
</comment>
<evidence type="ECO:0000256" key="6">
    <source>
        <dbReference type="ARBA" id="ARBA00023146"/>
    </source>
</evidence>
<dbReference type="GO" id="GO:0005524">
    <property type="term" value="F:ATP binding"/>
    <property type="evidence" value="ECO:0007669"/>
    <property type="project" value="UniProtKB-UniRule"/>
</dbReference>
<comment type="function">
    <text evidence="8">Catalyzes the attachment of tryptophan to tRNA(Trp).</text>
</comment>
<comment type="catalytic activity">
    <reaction evidence="7 8">
        <text>tRNA(Trp) + L-tryptophan + ATP = L-tryptophyl-tRNA(Trp) + AMP + diphosphate + H(+)</text>
        <dbReference type="Rhea" id="RHEA:24080"/>
        <dbReference type="Rhea" id="RHEA-COMP:9671"/>
        <dbReference type="Rhea" id="RHEA-COMP:9705"/>
        <dbReference type="ChEBI" id="CHEBI:15378"/>
        <dbReference type="ChEBI" id="CHEBI:30616"/>
        <dbReference type="ChEBI" id="CHEBI:33019"/>
        <dbReference type="ChEBI" id="CHEBI:57912"/>
        <dbReference type="ChEBI" id="CHEBI:78442"/>
        <dbReference type="ChEBI" id="CHEBI:78535"/>
        <dbReference type="ChEBI" id="CHEBI:456215"/>
        <dbReference type="EC" id="6.1.1.2"/>
    </reaction>
</comment>
<keyword evidence="3 8" id="KW-0547">Nucleotide-binding</keyword>
<organism evidence="10 11">
    <name type="scientific">Sulfidibacter corallicola</name>
    <dbReference type="NCBI Taxonomy" id="2818388"/>
    <lineage>
        <taxon>Bacteria</taxon>
        <taxon>Pseudomonadati</taxon>
        <taxon>Acidobacteriota</taxon>
        <taxon>Holophagae</taxon>
        <taxon>Acanthopleuribacterales</taxon>
        <taxon>Acanthopleuribacteraceae</taxon>
        <taxon>Sulfidibacter</taxon>
    </lineage>
</organism>
<dbReference type="EC" id="6.1.1.2" evidence="8"/>
<dbReference type="PROSITE" id="PS00178">
    <property type="entry name" value="AA_TRNA_LIGASE_I"/>
    <property type="match status" value="1"/>
</dbReference>
<dbReference type="InterPro" id="IPR002306">
    <property type="entry name" value="Trp-tRNA-ligase"/>
</dbReference>
<keyword evidence="8" id="KW-0963">Cytoplasm</keyword>
<dbReference type="RefSeq" id="WP_237383192.1">
    <property type="nucleotide sequence ID" value="NZ_CP071793.1"/>
</dbReference>
<dbReference type="EMBL" id="CP071793">
    <property type="protein sequence ID" value="QTD53095.1"/>
    <property type="molecule type" value="Genomic_DNA"/>
</dbReference>
<evidence type="ECO:0000256" key="3">
    <source>
        <dbReference type="ARBA" id="ARBA00022741"/>
    </source>
</evidence>
<dbReference type="KEGG" id="scor:J3U87_11590"/>
<keyword evidence="2 8" id="KW-0436">Ligase</keyword>
<feature type="short sequence motif" description="'KMSKS' region" evidence="8">
    <location>
        <begin position="193"/>
        <end position="197"/>
    </location>
</feature>
<dbReference type="Gene3D" id="1.10.240.10">
    <property type="entry name" value="Tyrosyl-Transfer RNA Synthetase"/>
    <property type="match status" value="1"/>
</dbReference>
<dbReference type="Pfam" id="PF00579">
    <property type="entry name" value="tRNA-synt_1b"/>
    <property type="match status" value="1"/>
</dbReference>
<dbReference type="GO" id="GO:0006436">
    <property type="term" value="P:tryptophanyl-tRNA aminoacylation"/>
    <property type="evidence" value="ECO:0007669"/>
    <property type="project" value="UniProtKB-UniRule"/>
</dbReference>
<dbReference type="HAMAP" id="MF_00140_B">
    <property type="entry name" value="Trp_tRNA_synth_B"/>
    <property type="match status" value="1"/>
</dbReference>
<gene>
    <name evidence="8 10" type="primary">trpS</name>
    <name evidence="10" type="ORF">J3U87_11590</name>
</gene>
<comment type="similarity">
    <text evidence="1 8 9">Belongs to the class-I aminoacyl-tRNA synthetase family.</text>
</comment>
<dbReference type="InterPro" id="IPR002305">
    <property type="entry name" value="aa-tRNA-synth_Ic"/>
</dbReference>
<dbReference type="InterPro" id="IPR014729">
    <property type="entry name" value="Rossmann-like_a/b/a_fold"/>
</dbReference>
<name>A0A8A4U2Y0_SULCO</name>
<keyword evidence="6 8" id="KW-0030">Aminoacyl-tRNA synthetase</keyword>
<evidence type="ECO:0000256" key="1">
    <source>
        <dbReference type="ARBA" id="ARBA00005594"/>
    </source>
</evidence>
<dbReference type="GO" id="GO:0005829">
    <property type="term" value="C:cytosol"/>
    <property type="evidence" value="ECO:0007669"/>
    <property type="project" value="TreeGrafter"/>
</dbReference>
<protein>
    <recommendedName>
        <fullName evidence="8">Tryptophan--tRNA ligase</fullName>
        <ecNumber evidence="8">6.1.1.2</ecNumber>
    </recommendedName>
    <alternativeName>
        <fullName evidence="8">Tryptophanyl-tRNA synthetase</fullName>
        <shortName evidence="8">TrpRS</shortName>
    </alternativeName>
</protein>
<dbReference type="GO" id="GO:0004830">
    <property type="term" value="F:tryptophan-tRNA ligase activity"/>
    <property type="evidence" value="ECO:0007669"/>
    <property type="project" value="UniProtKB-UniRule"/>
</dbReference>
<evidence type="ECO:0000256" key="9">
    <source>
        <dbReference type="RuleBase" id="RU363036"/>
    </source>
</evidence>
<proteinExistence type="inferred from homology"/>
<evidence type="ECO:0000256" key="2">
    <source>
        <dbReference type="ARBA" id="ARBA00022598"/>
    </source>
</evidence>